<protein>
    <submittedName>
        <fullName evidence="1">Uncharacterized protein</fullName>
    </submittedName>
</protein>
<dbReference type="GeneID" id="24917576"/>
<evidence type="ECO:0000313" key="2">
    <source>
        <dbReference type="Proteomes" id="UP000008312"/>
    </source>
</evidence>
<proteinExistence type="predicted"/>
<organism evidence="1">
    <name type="scientific">Blastocystis hominis</name>
    <dbReference type="NCBI Taxonomy" id="12968"/>
    <lineage>
        <taxon>Eukaryota</taxon>
        <taxon>Sar</taxon>
        <taxon>Stramenopiles</taxon>
        <taxon>Bigyra</taxon>
        <taxon>Opalozoa</taxon>
        <taxon>Opalinata</taxon>
        <taxon>Blastocystidae</taxon>
        <taxon>Blastocystis</taxon>
    </lineage>
</organism>
<name>D8LVL1_BLAHO</name>
<accession>D8LVL1</accession>
<dbReference type="InParanoid" id="D8LVL1"/>
<dbReference type="GO" id="GO:0016881">
    <property type="term" value="F:acid-amino acid ligase activity"/>
    <property type="evidence" value="ECO:0007669"/>
    <property type="project" value="InterPro"/>
</dbReference>
<dbReference type="EMBL" id="FN668638">
    <property type="protein sequence ID" value="CBK19850.2"/>
    <property type="molecule type" value="Genomic_DNA"/>
</dbReference>
<reference evidence="1" key="1">
    <citation type="submission" date="2010-02" db="EMBL/GenBank/DDBJ databases">
        <title>Sequencing and annotation of the Blastocystis hominis genome.</title>
        <authorList>
            <person name="Wincker P."/>
        </authorList>
    </citation>
    <scope>NUCLEOTIDE SEQUENCE</scope>
    <source>
        <strain evidence="1">Singapore isolate B</strain>
    </source>
</reference>
<dbReference type="RefSeq" id="XP_012893898.1">
    <property type="nucleotide sequence ID" value="XM_013038444.1"/>
</dbReference>
<dbReference type="Proteomes" id="UP000008312">
    <property type="component" value="Unassembled WGS sequence"/>
</dbReference>
<gene>
    <name evidence="1" type="ORF">GSBLH_T00000261001</name>
</gene>
<keyword evidence="2" id="KW-1185">Reference proteome</keyword>
<evidence type="ECO:0000313" key="1">
    <source>
        <dbReference type="EMBL" id="CBK19850.2"/>
    </source>
</evidence>
<dbReference type="InterPro" id="IPR036615">
    <property type="entry name" value="Mur_ligase_C_dom_sf"/>
</dbReference>
<sequence length="68" mass="7742">MQMICGFCADKNVEDCLRNILGHIPAEKMRLINSSHPRAMKAERLRDALRRANEAMGREWSEGENGGR</sequence>
<dbReference type="Gene3D" id="3.90.190.20">
    <property type="entry name" value="Mur ligase, C-terminal domain"/>
    <property type="match status" value="1"/>
</dbReference>
<dbReference type="AlphaFoldDB" id="D8LVL1"/>